<dbReference type="Gene3D" id="3.90.550.10">
    <property type="entry name" value="Spore Coat Polysaccharide Biosynthesis Protein SpsA, Chain A"/>
    <property type="match status" value="1"/>
</dbReference>
<dbReference type="PANTHER" id="PTHR32125">
    <property type="entry name" value="2-C-METHYL-D-ERYTHRITOL 4-PHOSPHATE CYTIDYLYLTRANSFERASE, CHLOROPLASTIC"/>
    <property type="match status" value="1"/>
</dbReference>
<comment type="catalytic activity">
    <reaction evidence="1 7">
        <text>2-C-methyl-D-erythritol 4-phosphate + CTP + H(+) = 4-CDP-2-C-methyl-D-erythritol + diphosphate</text>
        <dbReference type="Rhea" id="RHEA:13429"/>
        <dbReference type="ChEBI" id="CHEBI:15378"/>
        <dbReference type="ChEBI" id="CHEBI:33019"/>
        <dbReference type="ChEBI" id="CHEBI:37563"/>
        <dbReference type="ChEBI" id="CHEBI:57823"/>
        <dbReference type="ChEBI" id="CHEBI:58262"/>
        <dbReference type="EC" id="2.7.7.60"/>
    </reaction>
</comment>
<reference evidence="8 9" key="1">
    <citation type="submission" date="2019-12" db="EMBL/GenBank/DDBJ databases">
        <title>Roseobacter cerasinus sp. nov., isolated from seawater around aquaculture.</title>
        <authorList>
            <person name="Muramatsu S."/>
            <person name="Takabe Y."/>
            <person name="Mori K."/>
            <person name="Takaichi S."/>
            <person name="Hanada S."/>
        </authorList>
    </citation>
    <scope>NUCLEOTIDE SEQUENCE [LARGE SCALE GENOMIC DNA]</scope>
    <source>
        <strain evidence="8 9">AI77</strain>
    </source>
</reference>
<feature type="site" description="Positions MEP for the nucleophilic attack" evidence="7">
    <location>
        <position position="201"/>
    </location>
</feature>
<dbReference type="OrthoDB" id="9804336at2"/>
<keyword evidence="6 7" id="KW-0414">Isoprene biosynthesis</keyword>
<dbReference type="InterPro" id="IPR029044">
    <property type="entry name" value="Nucleotide-diphossugar_trans"/>
</dbReference>
<feature type="site" description="Transition state stabilizer" evidence="7">
    <location>
        <position position="22"/>
    </location>
</feature>
<dbReference type="CDD" id="cd02516">
    <property type="entry name" value="CDP-ME_synthetase"/>
    <property type="match status" value="1"/>
</dbReference>
<comment type="similarity">
    <text evidence="3 7">Belongs to the IspD/TarI cytidylyltransferase family. IspD subfamily.</text>
</comment>
<comment type="caution">
    <text evidence="8">The sequence shown here is derived from an EMBL/GenBank/DDBJ whole genome shotgun (WGS) entry which is preliminary data.</text>
</comment>
<comment type="pathway">
    <text evidence="2 7">Isoprenoid biosynthesis; isopentenyl diphosphate biosynthesis via DXP pathway; isopentenyl diphosphate from 1-deoxy-D-xylulose 5-phosphate: step 2/6.</text>
</comment>
<evidence type="ECO:0000313" key="8">
    <source>
        <dbReference type="EMBL" id="GFE50172.1"/>
    </source>
</evidence>
<dbReference type="InterPro" id="IPR018294">
    <property type="entry name" value="ISPD_synthase_CS"/>
</dbReference>
<keyword evidence="5 7" id="KW-0548">Nucleotidyltransferase</keyword>
<evidence type="ECO:0000256" key="2">
    <source>
        <dbReference type="ARBA" id="ARBA00004787"/>
    </source>
</evidence>
<dbReference type="PANTHER" id="PTHR32125:SF4">
    <property type="entry name" value="2-C-METHYL-D-ERYTHRITOL 4-PHOSPHATE CYTIDYLYLTRANSFERASE, CHLOROPLASTIC"/>
    <property type="match status" value="1"/>
</dbReference>
<keyword evidence="4 7" id="KW-0808">Transferase</keyword>
<feature type="site" description="Positions MEP for the nucleophilic attack" evidence="7">
    <location>
        <position position="148"/>
    </location>
</feature>
<name>A0A640VR65_9RHOB</name>
<dbReference type="Pfam" id="PF01128">
    <property type="entry name" value="IspD"/>
    <property type="match status" value="1"/>
</dbReference>
<proteinExistence type="inferred from homology"/>
<dbReference type="InterPro" id="IPR050088">
    <property type="entry name" value="IspD/TarI_cytidylyltransf_bact"/>
</dbReference>
<protein>
    <recommendedName>
        <fullName evidence="7">2-C-methyl-D-erythritol 4-phosphate cytidylyltransferase</fullName>
        <ecNumber evidence="7">2.7.7.60</ecNumber>
    </recommendedName>
    <alternativeName>
        <fullName evidence="7">4-diphosphocytidyl-2C-methyl-D-erythritol synthase</fullName>
    </alternativeName>
    <alternativeName>
        <fullName evidence="7">MEP cytidylyltransferase</fullName>
        <shortName evidence="7">MCT</shortName>
    </alternativeName>
</protein>
<accession>A0A640VR65</accession>
<dbReference type="EMBL" id="BLIV01000003">
    <property type="protein sequence ID" value="GFE50172.1"/>
    <property type="molecule type" value="Genomic_DNA"/>
</dbReference>
<gene>
    <name evidence="7 8" type="primary">ispD</name>
    <name evidence="8" type="ORF">So717_19250</name>
</gene>
<dbReference type="AlphaFoldDB" id="A0A640VR65"/>
<evidence type="ECO:0000256" key="1">
    <source>
        <dbReference type="ARBA" id="ARBA00001282"/>
    </source>
</evidence>
<evidence type="ECO:0000256" key="7">
    <source>
        <dbReference type="HAMAP-Rule" id="MF_00108"/>
    </source>
</evidence>
<dbReference type="SUPFAM" id="SSF53448">
    <property type="entry name" value="Nucleotide-diphospho-sugar transferases"/>
    <property type="match status" value="1"/>
</dbReference>
<dbReference type="GO" id="GO:0019288">
    <property type="term" value="P:isopentenyl diphosphate biosynthetic process, methylerythritol 4-phosphate pathway"/>
    <property type="evidence" value="ECO:0007669"/>
    <property type="project" value="UniProtKB-UniRule"/>
</dbReference>
<comment type="function">
    <text evidence="7">Catalyzes the formation of 4-diphosphocytidyl-2-C-methyl-D-erythritol from CTP and 2-C-methyl-D-erythritol 4-phosphate (MEP).</text>
</comment>
<dbReference type="Proteomes" id="UP000436522">
    <property type="component" value="Unassembled WGS sequence"/>
</dbReference>
<sequence>MKIAALIVAAGRGLRAGGAQPKQWQPLAGKSSTFFALRAFADHPDIAHLVLVLHPDDISADLTTGLPKAQIVAGGATRSASVFAGLQALDGRVDQVLIHDAARPCVSRQVIDGVIAALRETVAAAPAVAVVDALWRSAGGHVAEAVPRDGLFRAQTPQGFHLDAILAAHRAHPDGAADDVELARRAGFDVAITPGSEDNLKITLRDDFARAERILGARDGHQTG</sequence>
<dbReference type="UniPathway" id="UPA00056">
    <property type="reaction ID" value="UER00093"/>
</dbReference>
<dbReference type="InterPro" id="IPR034683">
    <property type="entry name" value="IspD/TarI"/>
</dbReference>
<evidence type="ECO:0000256" key="5">
    <source>
        <dbReference type="ARBA" id="ARBA00022695"/>
    </source>
</evidence>
<feature type="site" description="Transition state stabilizer" evidence="7">
    <location>
        <position position="15"/>
    </location>
</feature>
<dbReference type="NCBIfam" id="TIGR00453">
    <property type="entry name" value="ispD"/>
    <property type="match status" value="1"/>
</dbReference>
<evidence type="ECO:0000313" key="9">
    <source>
        <dbReference type="Proteomes" id="UP000436522"/>
    </source>
</evidence>
<dbReference type="GO" id="GO:0050518">
    <property type="term" value="F:2-C-methyl-D-erythritol 4-phosphate cytidylyltransferase activity"/>
    <property type="evidence" value="ECO:0007669"/>
    <property type="project" value="UniProtKB-UniRule"/>
</dbReference>
<dbReference type="EC" id="2.7.7.60" evidence="7"/>
<keyword evidence="9" id="KW-1185">Reference proteome</keyword>
<organism evidence="8 9">
    <name type="scientific">Roseobacter cerasinus</name>
    <dbReference type="NCBI Taxonomy" id="2602289"/>
    <lineage>
        <taxon>Bacteria</taxon>
        <taxon>Pseudomonadati</taxon>
        <taxon>Pseudomonadota</taxon>
        <taxon>Alphaproteobacteria</taxon>
        <taxon>Rhodobacterales</taxon>
        <taxon>Roseobacteraceae</taxon>
        <taxon>Roseobacter</taxon>
    </lineage>
</organism>
<dbReference type="HAMAP" id="MF_00108">
    <property type="entry name" value="IspD"/>
    <property type="match status" value="1"/>
</dbReference>
<evidence type="ECO:0000256" key="3">
    <source>
        <dbReference type="ARBA" id="ARBA00009789"/>
    </source>
</evidence>
<dbReference type="RefSeq" id="WP_159976637.1">
    <property type="nucleotide sequence ID" value="NZ_BLIV01000003.1"/>
</dbReference>
<dbReference type="PROSITE" id="PS01295">
    <property type="entry name" value="ISPD"/>
    <property type="match status" value="1"/>
</dbReference>
<evidence type="ECO:0000256" key="4">
    <source>
        <dbReference type="ARBA" id="ARBA00022679"/>
    </source>
</evidence>
<dbReference type="InterPro" id="IPR001228">
    <property type="entry name" value="IspD"/>
</dbReference>
<evidence type="ECO:0000256" key="6">
    <source>
        <dbReference type="ARBA" id="ARBA00023229"/>
    </source>
</evidence>